<evidence type="ECO:0000313" key="2">
    <source>
        <dbReference type="EMBL" id="OYW97387.1"/>
    </source>
</evidence>
<dbReference type="InterPro" id="IPR004891">
    <property type="entry name" value="Mercury-R_MerC"/>
</dbReference>
<dbReference type="AlphaFoldDB" id="A0A258CPH3"/>
<name>A0A258CPH3_CAUVI</name>
<dbReference type="EMBL" id="NCDQ01000666">
    <property type="protein sequence ID" value="OYW97387.1"/>
    <property type="molecule type" value="Genomic_DNA"/>
</dbReference>
<feature type="transmembrane region" description="Helical" evidence="1">
    <location>
        <begin position="45"/>
        <end position="63"/>
    </location>
</feature>
<reference evidence="2 3" key="1">
    <citation type="submission" date="2017-03" db="EMBL/GenBank/DDBJ databases">
        <title>Lifting the veil on microbial sulfur biogeochemistry in mining wastewaters.</title>
        <authorList>
            <person name="Kantor R.S."/>
            <person name="Colenbrander Nelson T."/>
            <person name="Marshall S."/>
            <person name="Bennett D."/>
            <person name="Apte S."/>
            <person name="Camacho D."/>
            <person name="Thomas B.C."/>
            <person name="Warren L.A."/>
            <person name="Banfield J.F."/>
        </authorList>
    </citation>
    <scope>NUCLEOTIDE SEQUENCE [LARGE SCALE GENOMIC DNA]</scope>
    <source>
        <strain evidence="2">32-67-7</strain>
    </source>
</reference>
<evidence type="ECO:0000313" key="3">
    <source>
        <dbReference type="Proteomes" id="UP000215616"/>
    </source>
</evidence>
<feature type="transmembrane region" description="Helical" evidence="1">
    <location>
        <begin position="12"/>
        <end position="33"/>
    </location>
</feature>
<dbReference type="GO" id="GO:0016020">
    <property type="term" value="C:membrane"/>
    <property type="evidence" value="ECO:0007669"/>
    <property type="project" value="InterPro"/>
</dbReference>
<protein>
    <recommendedName>
        <fullName evidence="4">MerC domain-containing protein</fullName>
    </recommendedName>
</protein>
<comment type="caution">
    <text evidence="2">The sequence shown here is derived from an EMBL/GenBank/DDBJ whole genome shotgun (WGS) entry which is preliminary data.</text>
</comment>
<organism evidence="2 3">
    <name type="scientific">Caulobacter vibrioides</name>
    <name type="common">Caulobacter crescentus</name>
    <dbReference type="NCBI Taxonomy" id="155892"/>
    <lineage>
        <taxon>Bacteria</taxon>
        <taxon>Pseudomonadati</taxon>
        <taxon>Pseudomonadota</taxon>
        <taxon>Alphaproteobacteria</taxon>
        <taxon>Caulobacterales</taxon>
        <taxon>Caulobacteraceae</taxon>
        <taxon>Caulobacter</taxon>
    </lineage>
</organism>
<keyword evidence="1" id="KW-1133">Transmembrane helix</keyword>
<feature type="transmembrane region" description="Helical" evidence="1">
    <location>
        <begin position="75"/>
        <end position="93"/>
    </location>
</feature>
<dbReference type="Proteomes" id="UP000215616">
    <property type="component" value="Unassembled WGS sequence"/>
</dbReference>
<keyword evidence="1" id="KW-0812">Transmembrane</keyword>
<sequence length="130" mass="13513">MRPFTARILDGSAIGLSGLCLAHCLALPIAAAVLPLLGAWAEAEWLHILFVAIAGLIAAVVVLRQADGRALSPGIAGLAAAGILLLIFGVVGPNAYERLGTMAGSLSLAAAHIWNWRSRSDQRSGRRRAP</sequence>
<dbReference type="Pfam" id="PF03203">
    <property type="entry name" value="MerC"/>
    <property type="match status" value="1"/>
</dbReference>
<evidence type="ECO:0008006" key="4">
    <source>
        <dbReference type="Google" id="ProtNLM"/>
    </source>
</evidence>
<dbReference type="GO" id="GO:0015097">
    <property type="term" value="F:mercury ion transmembrane transporter activity"/>
    <property type="evidence" value="ECO:0007669"/>
    <property type="project" value="InterPro"/>
</dbReference>
<accession>A0A258CPH3</accession>
<gene>
    <name evidence="2" type="ORF">B7Z12_21715</name>
</gene>
<keyword evidence="1" id="KW-0472">Membrane</keyword>
<evidence type="ECO:0000256" key="1">
    <source>
        <dbReference type="SAM" id="Phobius"/>
    </source>
</evidence>
<proteinExistence type="predicted"/>